<accession>D5RM80</accession>
<comment type="caution">
    <text evidence="1">The sequence shown here is derived from an EMBL/GenBank/DDBJ whole genome shotgun (WGS) entry which is preliminary data.</text>
</comment>
<dbReference type="Proteomes" id="UP000005324">
    <property type="component" value="Unassembled WGS sequence"/>
</dbReference>
<reference evidence="1 2" key="1">
    <citation type="submission" date="2010-04" db="EMBL/GenBank/DDBJ databases">
        <authorList>
            <person name="Qin X."/>
            <person name="Bachman B."/>
            <person name="Battles P."/>
            <person name="Bell A."/>
            <person name="Bess C."/>
            <person name="Bickham C."/>
            <person name="Chaboub L."/>
            <person name="Chen D."/>
            <person name="Coyle M."/>
            <person name="Deiros D.R."/>
            <person name="Dinh H."/>
            <person name="Forbes L."/>
            <person name="Fowler G."/>
            <person name="Francisco L."/>
            <person name="Fu Q."/>
            <person name="Gubbala S."/>
            <person name="Hale W."/>
            <person name="Han Y."/>
            <person name="Hemphill L."/>
            <person name="Highlander S.K."/>
            <person name="Hirani K."/>
            <person name="Hogues M."/>
            <person name="Jackson L."/>
            <person name="Jakkamsetti A."/>
            <person name="Javaid M."/>
            <person name="Jiang H."/>
            <person name="Korchina V."/>
            <person name="Kovar C."/>
            <person name="Lara F."/>
            <person name="Lee S."/>
            <person name="Mata R."/>
            <person name="Mathew T."/>
            <person name="Moen C."/>
            <person name="Morales K."/>
            <person name="Munidasa M."/>
            <person name="Nazareth L."/>
            <person name="Ngo R."/>
            <person name="Nguyen L."/>
            <person name="Okwuonu G."/>
            <person name="Ongeri F."/>
            <person name="Patil S."/>
            <person name="Petrosino J."/>
            <person name="Pham C."/>
            <person name="Pham P."/>
            <person name="Pu L.-L."/>
            <person name="Puazo M."/>
            <person name="Raj R."/>
            <person name="Reid J."/>
            <person name="Rouhana J."/>
            <person name="Saada N."/>
            <person name="Shang Y."/>
            <person name="Simmons D."/>
            <person name="Thornton R."/>
            <person name="Warren J."/>
            <person name="Weissenberger G."/>
            <person name="Zhang J."/>
            <person name="Zhang L."/>
            <person name="Zhou C."/>
            <person name="Zhu D."/>
            <person name="Muzny D."/>
            <person name="Worley K."/>
            <person name="Gibbs R."/>
        </authorList>
    </citation>
    <scope>NUCLEOTIDE SEQUENCE [LARGE SCALE GENOMIC DNA]</scope>
    <source>
        <strain evidence="1 2">ATCC 49957</strain>
    </source>
</reference>
<dbReference type="EMBL" id="ADVL01000352">
    <property type="protein sequence ID" value="EFH11596.1"/>
    <property type="molecule type" value="Genomic_DNA"/>
</dbReference>
<protein>
    <submittedName>
        <fullName evidence="1">Uncharacterized protein</fullName>
    </submittedName>
</protein>
<evidence type="ECO:0000313" key="2">
    <source>
        <dbReference type="Proteomes" id="UP000005324"/>
    </source>
</evidence>
<evidence type="ECO:0000313" key="1">
    <source>
        <dbReference type="EMBL" id="EFH11596.1"/>
    </source>
</evidence>
<gene>
    <name evidence="1" type="ORF">HMPREF0731_2191</name>
</gene>
<keyword evidence="2" id="KW-1185">Reference proteome</keyword>
<dbReference type="AlphaFoldDB" id="D5RM80"/>
<sequence>MTTVRLVAGEDRRPRLRDGTLVPAEGVDANLDTDIHLRRLYRVGDLVLANAEGGQTMAAPADAEQATVPRSPRSR</sequence>
<dbReference type="HOGENOM" id="CLU_2668735_0_0_5"/>
<proteinExistence type="predicted"/>
<name>D5RM80_9PROT</name>
<organism evidence="1 2">
    <name type="scientific">Pseudoroseomonas cervicalis ATCC 49957</name>
    <dbReference type="NCBI Taxonomy" id="525371"/>
    <lineage>
        <taxon>Bacteria</taxon>
        <taxon>Pseudomonadati</taxon>
        <taxon>Pseudomonadota</taxon>
        <taxon>Alphaproteobacteria</taxon>
        <taxon>Acetobacterales</taxon>
        <taxon>Roseomonadaceae</taxon>
        <taxon>Roseomonas</taxon>
    </lineage>
</organism>
<dbReference type="RefSeq" id="WP_007004608.1">
    <property type="nucleotide sequence ID" value="NZ_GG770779.1"/>
</dbReference>